<evidence type="ECO:0000256" key="4">
    <source>
        <dbReference type="ARBA" id="ARBA00022692"/>
    </source>
</evidence>
<evidence type="ECO:0000256" key="7">
    <source>
        <dbReference type="ARBA" id="ARBA00023002"/>
    </source>
</evidence>
<dbReference type="EMBL" id="KZ305059">
    <property type="protein sequence ID" value="PIA32982.1"/>
    <property type="molecule type" value="Genomic_DNA"/>
</dbReference>
<dbReference type="InterPro" id="IPR036396">
    <property type="entry name" value="Cyt_P450_sf"/>
</dbReference>
<feature type="binding site" description="axial binding residue" evidence="10">
    <location>
        <position position="459"/>
    </location>
    <ligand>
        <name>heme</name>
        <dbReference type="ChEBI" id="CHEBI:30413"/>
    </ligand>
    <ligandPart>
        <name>Fe</name>
        <dbReference type="ChEBI" id="CHEBI:18248"/>
    </ligandPart>
</feature>
<dbReference type="InterPro" id="IPR001128">
    <property type="entry name" value="Cyt_P450"/>
</dbReference>
<dbReference type="PANTHER" id="PTHR47947">
    <property type="entry name" value="CYTOCHROME P450 82C3-RELATED"/>
    <property type="match status" value="1"/>
</dbReference>
<dbReference type="Gene3D" id="1.10.630.10">
    <property type="entry name" value="Cytochrome P450"/>
    <property type="match status" value="1"/>
</dbReference>
<dbReference type="InterPro" id="IPR017972">
    <property type="entry name" value="Cyt_P450_CS"/>
</dbReference>
<dbReference type="GO" id="GO:0044550">
    <property type="term" value="P:secondary metabolite biosynthetic process"/>
    <property type="evidence" value="ECO:0007669"/>
    <property type="project" value="UniProtKB-ARBA"/>
</dbReference>
<sequence length="526" mass="60068">MCIASDTLDPLSLSILIHVGVVANTGSMVVFTIDLTVRSPANLIDLSMILYTNELYCNYGHLHLITKKPYHRTLANLAEQYGPVLLLRYGFRKVLVVSSPSAVEELFTRNDVAFANRPLLIAGKHLGYNHTSLVWSSYGDHWRNLRRFTALEIFSSYRLQLDSCVRSEEMQSLVLQLFGDSNFKEFHEVELKTKFFELMLNILMRMIAGKRYYGENVVDLDEAKQFRHIVKESFYLLGIPNLSDYLPFLRRLDLQGLEKRMVISSQERDSFMQKLIDDHREKRRSTSKDGHTKKTMIDVLLSQQEADPEYYTDNIIKGLIATLLTAGTDTSSVTMEWAMSLLINHPEVLKKVREEIDLQVGEERLFEESDLHNLPYLRKIINETLRLYPAAAIVTHESSKECTVGGLRVPSGTMLQLNLWALHRDPNVWAEPLKFNPERFQGDNEGFDLIPFGSGRRKCPGEGLAMRVVGLALGSLIQCFEWKRVGEELVDMTEGGGVTLPRVNPLVVMCKPRPIMQHVLTQFTNQ</sequence>
<keyword evidence="5 10" id="KW-0479">Metal-binding</keyword>
<organism evidence="12 13">
    <name type="scientific">Aquilegia coerulea</name>
    <name type="common">Rocky mountain columbine</name>
    <dbReference type="NCBI Taxonomy" id="218851"/>
    <lineage>
        <taxon>Eukaryota</taxon>
        <taxon>Viridiplantae</taxon>
        <taxon>Streptophyta</taxon>
        <taxon>Embryophyta</taxon>
        <taxon>Tracheophyta</taxon>
        <taxon>Spermatophyta</taxon>
        <taxon>Magnoliopsida</taxon>
        <taxon>Ranunculales</taxon>
        <taxon>Ranunculaceae</taxon>
        <taxon>Thalictroideae</taxon>
        <taxon>Aquilegia</taxon>
    </lineage>
</organism>
<dbReference type="Proteomes" id="UP000230069">
    <property type="component" value="Unassembled WGS sequence"/>
</dbReference>
<dbReference type="AlphaFoldDB" id="A0A2G5CNU2"/>
<dbReference type="PRINTS" id="PR00385">
    <property type="entry name" value="P450"/>
</dbReference>
<comment type="subcellular location">
    <subcellularLocation>
        <location evidence="2">Membrane</location>
    </subcellularLocation>
</comment>
<evidence type="ECO:0000256" key="2">
    <source>
        <dbReference type="ARBA" id="ARBA00004370"/>
    </source>
</evidence>
<keyword evidence="8 10" id="KW-0408">Iron</keyword>
<keyword evidence="7 11" id="KW-0560">Oxidoreductase</keyword>
<evidence type="ECO:0000313" key="12">
    <source>
        <dbReference type="EMBL" id="PIA32982.1"/>
    </source>
</evidence>
<dbReference type="GO" id="GO:0004497">
    <property type="term" value="F:monooxygenase activity"/>
    <property type="evidence" value="ECO:0007669"/>
    <property type="project" value="UniProtKB-KW"/>
</dbReference>
<evidence type="ECO:0000256" key="3">
    <source>
        <dbReference type="ARBA" id="ARBA00022617"/>
    </source>
</evidence>
<evidence type="ECO:0000256" key="10">
    <source>
        <dbReference type="PIRSR" id="PIRSR602401-1"/>
    </source>
</evidence>
<dbReference type="STRING" id="218851.A0A2G5CNU2"/>
<comment type="cofactor">
    <cofactor evidence="1 10">
        <name>heme</name>
        <dbReference type="ChEBI" id="CHEBI:30413"/>
    </cofactor>
</comment>
<gene>
    <name evidence="12" type="ORF">AQUCO_04200017v1</name>
</gene>
<evidence type="ECO:0000256" key="9">
    <source>
        <dbReference type="ARBA" id="ARBA00023136"/>
    </source>
</evidence>
<accession>A0A2G5CNU2</accession>
<evidence type="ECO:0000313" key="13">
    <source>
        <dbReference type="Proteomes" id="UP000230069"/>
    </source>
</evidence>
<keyword evidence="13" id="KW-1185">Reference proteome</keyword>
<keyword evidence="3 10" id="KW-0349">Heme</keyword>
<evidence type="ECO:0000256" key="8">
    <source>
        <dbReference type="ARBA" id="ARBA00023004"/>
    </source>
</evidence>
<dbReference type="OrthoDB" id="666026at2759"/>
<dbReference type="PROSITE" id="PS00086">
    <property type="entry name" value="CYTOCHROME_P450"/>
    <property type="match status" value="1"/>
</dbReference>
<dbReference type="GO" id="GO:0005506">
    <property type="term" value="F:iron ion binding"/>
    <property type="evidence" value="ECO:0007669"/>
    <property type="project" value="InterPro"/>
</dbReference>
<evidence type="ECO:0000256" key="5">
    <source>
        <dbReference type="ARBA" id="ARBA00022723"/>
    </source>
</evidence>
<keyword evidence="11" id="KW-0503">Monooxygenase</keyword>
<dbReference type="FunFam" id="1.10.630.10:FF:000023">
    <property type="entry name" value="Cytochrome P450 family protein"/>
    <property type="match status" value="1"/>
</dbReference>
<dbReference type="InterPro" id="IPR050651">
    <property type="entry name" value="Plant_Cytochrome_P450_Monoox"/>
</dbReference>
<dbReference type="Pfam" id="PF00067">
    <property type="entry name" value="p450"/>
    <property type="match status" value="1"/>
</dbReference>
<evidence type="ECO:0008006" key="14">
    <source>
        <dbReference type="Google" id="ProtNLM"/>
    </source>
</evidence>
<dbReference type="PANTHER" id="PTHR47947:SF26">
    <property type="entry name" value="CYTOCHROME P450"/>
    <property type="match status" value="1"/>
</dbReference>
<evidence type="ECO:0000256" key="6">
    <source>
        <dbReference type="ARBA" id="ARBA00022989"/>
    </source>
</evidence>
<proteinExistence type="inferred from homology"/>
<evidence type="ECO:0000256" key="1">
    <source>
        <dbReference type="ARBA" id="ARBA00001971"/>
    </source>
</evidence>
<dbReference type="GO" id="GO:0016705">
    <property type="term" value="F:oxidoreductase activity, acting on paired donors, with incorporation or reduction of molecular oxygen"/>
    <property type="evidence" value="ECO:0007669"/>
    <property type="project" value="InterPro"/>
</dbReference>
<dbReference type="CDD" id="cd20653">
    <property type="entry name" value="CYP81"/>
    <property type="match status" value="1"/>
</dbReference>
<name>A0A2G5CNU2_AQUCA</name>
<dbReference type="GO" id="GO:0016020">
    <property type="term" value="C:membrane"/>
    <property type="evidence" value="ECO:0007669"/>
    <property type="project" value="UniProtKB-SubCell"/>
</dbReference>
<dbReference type="InterPro" id="IPR002401">
    <property type="entry name" value="Cyt_P450_E_grp-I"/>
</dbReference>
<dbReference type="PRINTS" id="PR00463">
    <property type="entry name" value="EP450I"/>
</dbReference>
<reference evidence="12 13" key="1">
    <citation type="submission" date="2017-09" db="EMBL/GenBank/DDBJ databases">
        <title>WGS assembly of Aquilegia coerulea Goldsmith.</title>
        <authorList>
            <person name="Hodges S."/>
            <person name="Kramer E."/>
            <person name="Nordborg M."/>
            <person name="Tomkins J."/>
            <person name="Borevitz J."/>
            <person name="Derieg N."/>
            <person name="Yan J."/>
            <person name="Mihaltcheva S."/>
            <person name="Hayes R.D."/>
            <person name="Rokhsar D."/>
        </authorList>
    </citation>
    <scope>NUCLEOTIDE SEQUENCE [LARGE SCALE GENOMIC DNA]</scope>
    <source>
        <strain evidence="13">cv. Goldsmith</strain>
    </source>
</reference>
<dbReference type="SUPFAM" id="SSF48264">
    <property type="entry name" value="Cytochrome P450"/>
    <property type="match status" value="1"/>
</dbReference>
<keyword evidence="6" id="KW-1133">Transmembrane helix</keyword>
<keyword evidence="4" id="KW-0812">Transmembrane</keyword>
<comment type="similarity">
    <text evidence="11">Belongs to the cytochrome P450 family.</text>
</comment>
<evidence type="ECO:0000256" key="11">
    <source>
        <dbReference type="RuleBase" id="RU000461"/>
    </source>
</evidence>
<dbReference type="GO" id="GO:0020037">
    <property type="term" value="F:heme binding"/>
    <property type="evidence" value="ECO:0007669"/>
    <property type="project" value="InterPro"/>
</dbReference>
<keyword evidence="9" id="KW-0472">Membrane</keyword>
<dbReference type="InParanoid" id="A0A2G5CNU2"/>
<protein>
    <recommendedName>
        <fullName evidence="14">Cytochrome P450</fullName>
    </recommendedName>
</protein>